<keyword evidence="3" id="KW-1185">Reference proteome</keyword>
<organism evidence="2 3">
    <name type="scientific">Streptomyces albospinus</name>
    <dbReference type="NCBI Taxonomy" id="285515"/>
    <lineage>
        <taxon>Bacteria</taxon>
        <taxon>Bacillati</taxon>
        <taxon>Actinomycetota</taxon>
        <taxon>Actinomycetes</taxon>
        <taxon>Kitasatosporales</taxon>
        <taxon>Streptomycetaceae</taxon>
        <taxon>Streptomyces</taxon>
    </lineage>
</organism>
<feature type="region of interest" description="Disordered" evidence="1">
    <location>
        <begin position="1"/>
        <end position="57"/>
    </location>
</feature>
<evidence type="ECO:0000313" key="3">
    <source>
        <dbReference type="Proteomes" id="UP000654471"/>
    </source>
</evidence>
<feature type="compositionally biased region" description="Basic residues" evidence="1">
    <location>
        <begin position="30"/>
        <end position="42"/>
    </location>
</feature>
<proteinExistence type="predicted"/>
<evidence type="ECO:0000313" key="2">
    <source>
        <dbReference type="EMBL" id="GGU73071.1"/>
    </source>
</evidence>
<evidence type="ECO:0000256" key="1">
    <source>
        <dbReference type="SAM" id="MobiDB-lite"/>
    </source>
</evidence>
<sequence>MSQENAAAGLQGGLTQGSAGKDRGPQLPPFHHRLAHGTHRLPARGAHQPPHRRPDFATRLITEALYASDED</sequence>
<name>A0ABQ2V931_9ACTN</name>
<dbReference type="EMBL" id="BMRP01000015">
    <property type="protein sequence ID" value="GGU73071.1"/>
    <property type="molecule type" value="Genomic_DNA"/>
</dbReference>
<dbReference type="Proteomes" id="UP000654471">
    <property type="component" value="Unassembled WGS sequence"/>
</dbReference>
<comment type="caution">
    <text evidence="2">The sequence shown here is derived from an EMBL/GenBank/DDBJ whole genome shotgun (WGS) entry which is preliminary data.</text>
</comment>
<accession>A0ABQ2V931</accession>
<protein>
    <submittedName>
        <fullName evidence="2">Uncharacterized protein</fullName>
    </submittedName>
</protein>
<reference evidence="3" key="1">
    <citation type="journal article" date="2019" name="Int. J. Syst. Evol. Microbiol.">
        <title>The Global Catalogue of Microorganisms (GCM) 10K type strain sequencing project: providing services to taxonomists for standard genome sequencing and annotation.</title>
        <authorList>
            <consortium name="The Broad Institute Genomics Platform"/>
            <consortium name="The Broad Institute Genome Sequencing Center for Infectious Disease"/>
            <person name="Wu L."/>
            <person name="Ma J."/>
        </authorList>
    </citation>
    <scope>NUCLEOTIDE SEQUENCE [LARGE SCALE GENOMIC DNA]</scope>
    <source>
        <strain evidence="3">JCM 3399</strain>
    </source>
</reference>
<gene>
    <name evidence="2" type="ORF">GCM10010211_43660</name>
</gene>